<organism evidence="1 2">
    <name type="scientific">Pleurodeles waltl</name>
    <name type="common">Iberian ribbed newt</name>
    <dbReference type="NCBI Taxonomy" id="8319"/>
    <lineage>
        <taxon>Eukaryota</taxon>
        <taxon>Metazoa</taxon>
        <taxon>Chordata</taxon>
        <taxon>Craniata</taxon>
        <taxon>Vertebrata</taxon>
        <taxon>Euteleostomi</taxon>
        <taxon>Amphibia</taxon>
        <taxon>Batrachia</taxon>
        <taxon>Caudata</taxon>
        <taxon>Salamandroidea</taxon>
        <taxon>Salamandridae</taxon>
        <taxon>Pleurodelinae</taxon>
        <taxon>Pleurodeles</taxon>
    </lineage>
</organism>
<reference evidence="1" key="1">
    <citation type="journal article" date="2022" name="bioRxiv">
        <title>Sequencing and chromosome-scale assembly of the giantPleurodeles waltlgenome.</title>
        <authorList>
            <person name="Brown T."/>
            <person name="Elewa A."/>
            <person name="Iarovenko S."/>
            <person name="Subramanian E."/>
            <person name="Araus A.J."/>
            <person name="Petzold A."/>
            <person name="Susuki M."/>
            <person name="Suzuki K.-i.T."/>
            <person name="Hayashi T."/>
            <person name="Toyoda A."/>
            <person name="Oliveira C."/>
            <person name="Osipova E."/>
            <person name="Leigh N.D."/>
            <person name="Simon A."/>
            <person name="Yun M.H."/>
        </authorList>
    </citation>
    <scope>NUCLEOTIDE SEQUENCE</scope>
    <source>
        <strain evidence="1">20211129_DDA</strain>
        <tissue evidence="1">Liver</tissue>
    </source>
</reference>
<accession>A0AAV7VGE3</accession>
<dbReference type="AlphaFoldDB" id="A0AAV7VGE3"/>
<evidence type="ECO:0000313" key="1">
    <source>
        <dbReference type="EMBL" id="KAJ1199541.1"/>
    </source>
</evidence>
<name>A0AAV7VGE3_PLEWA</name>
<protein>
    <submittedName>
        <fullName evidence="1">Uncharacterized protein</fullName>
    </submittedName>
</protein>
<comment type="caution">
    <text evidence="1">The sequence shown here is derived from an EMBL/GenBank/DDBJ whole genome shotgun (WGS) entry which is preliminary data.</text>
</comment>
<dbReference type="Proteomes" id="UP001066276">
    <property type="component" value="Chromosome 2_1"/>
</dbReference>
<dbReference type="EMBL" id="JANPWB010000003">
    <property type="protein sequence ID" value="KAJ1199541.1"/>
    <property type="molecule type" value="Genomic_DNA"/>
</dbReference>
<keyword evidence="2" id="KW-1185">Reference proteome</keyword>
<gene>
    <name evidence="1" type="ORF">NDU88_003375</name>
</gene>
<sequence length="129" mass="14878">MKRVPQESEAGEPNVLKNARLCLRSTKQALIRETENEYLFNLRVVHAVDKFFLQRRPMQLKSSGAVGEGAGDYRRCHERRVSKHFQGNLMPATSKRFSANWDTVTALMMEHLRSQFQNSRESLLDNGAR</sequence>
<evidence type="ECO:0000313" key="2">
    <source>
        <dbReference type="Proteomes" id="UP001066276"/>
    </source>
</evidence>
<proteinExistence type="predicted"/>